<name>A0A1V9XAV8_9ACAR</name>
<organism evidence="2 3">
    <name type="scientific">Tropilaelaps mercedesae</name>
    <dbReference type="NCBI Taxonomy" id="418985"/>
    <lineage>
        <taxon>Eukaryota</taxon>
        <taxon>Metazoa</taxon>
        <taxon>Ecdysozoa</taxon>
        <taxon>Arthropoda</taxon>
        <taxon>Chelicerata</taxon>
        <taxon>Arachnida</taxon>
        <taxon>Acari</taxon>
        <taxon>Parasitiformes</taxon>
        <taxon>Mesostigmata</taxon>
        <taxon>Gamasina</taxon>
        <taxon>Dermanyssoidea</taxon>
        <taxon>Laelapidae</taxon>
        <taxon>Tropilaelaps</taxon>
    </lineage>
</organism>
<dbReference type="OrthoDB" id="306099at2759"/>
<evidence type="ECO:0000313" key="2">
    <source>
        <dbReference type="EMBL" id="OQR70566.1"/>
    </source>
</evidence>
<dbReference type="PROSITE" id="PS51257">
    <property type="entry name" value="PROKAR_LIPOPROTEIN"/>
    <property type="match status" value="1"/>
</dbReference>
<feature type="compositionally biased region" description="Low complexity" evidence="1">
    <location>
        <begin position="84"/>
        <end position="99"/>
    </location>
</feature>
<dbReference type="Proteomes" id="UP000192247">
    <property type="component" value="Unassembled WGS sequence"/>
</dbReference>
<dbReference type="InParanoid" id="A0A1V9XAV8"/>
<evidence type="ECO:0000313" key="3">
    <source>
        <dbReference type="Proteomes" id="UP000192247"/>
    </source>
</evidence>
<accession>A0A1V9XAV8</accession>
<protein>
    <submittedName>
        <fullName evidence="2">G1/S-specific cyclin-D3-like</fullName>
    </submittedName>
</protein>
<keyword evidence="3" id="KW-1185">Reference proteome</keyword>
<dbReference type="Gene3D" id="1.10.472.10">
    <property type="entry name" value="Cyclin-like"/>
    <property type="match status" value="1"/>
</dbReference>
<dbReference type="EMBL" id="MNPL01017141">
    <property type="protein sequence ID" value="OQR70566.1"/>
    <property type="molecule type" value="Genomic_DNA"/>
</dbReference>
<comment type="caution">
    <text evidence="2">The sequence shown here is derived from an EMBL/GenBank/DDBJ whole genome shotgun (WGS) entry which is preliminary data.</text>
</comment>
<proteinExistence type="predicted"/>
<feature type="region of interest" description="Disordered" evidence="1">
    <location>
        <begin position="78"/>
        <end position="144"/>
    </location>
</feature>
<sequence>MDEGRYIEEPSFVHHPASLLAAGCVAAAVKGFYWSRGLIYPAHHRDDLILTLAQLTGHTPARIVRCLMDIDMIATASRHSCPDVGSKSSPPKSSGGVSPTGAGYVNSTDGGAQRDPADCTTPTNQEVGHKFQPETPTDVQDVDF</sequence>
<reference evidence="2 3" key="1">
    <citation type="journal article" date="2017" name="Gigascience">
        <title>Draft genome of the honey bee ectoparasitic mite, Tropilaelaps mercedesae, is shaped by the parasitic life history.</title>
        <authorList>
            <person name="Dong X."/>
            <person name="Armstrong S.D."/>
            <person name="Xia D."/>
            <person name="Makepeace B.L."/>
            <person name="Darby A.C."/>
            <person name="Kadowaki T."/>
        </authorList>
    </citation>
    <scope>NUCLEOTIDE SEQUENCE [LARGE SCALE GENOMIC DNA]</scope>
    <source>
        <strain evidence="2">Wuxi-XJTLU</strain>
    </source>
</reference>
<evidence type="ECO:0000256" key="1">
    <source>
        <dbReference type="SAM" id="MobiDB-lite"/>
    </source>
</evidence>
<gene>
    <name evidence="2" type="ORF">BIW11_11551</name>
</gene>
<dbReference type="AlphaFoldDB" id="A0A1V9XAV8"/>